<dbReference type="AlphaFoldDB" id="A0A2I0HXB0"/>
<dbReference type="InterPro" id="IPR044808">
    <property type="entry name" value="ERF_plant"/>
</dbReference>
<gene>
    <name evidence="9" type="ORF">CRG98_043259</name>
</gene>
<evidence type="ECO:0000256" key="6">
    <source>
        <dbReference type="ARBA" id="ARBA00024343"/>
    </source>
</evidence>
<dbReference type="InterPro" id="IPR016177">
    <property type="entry name" value="DNA-bd_dom_sf"/>
</dbReference>
<dbReference type="SUPFAM" id="SSF54171">
    <property type="entry name" value="DNA-binding domain"/>
    <property type="match status" value="1"/>
</dbReference>
<dbReference type="Gene3D" id="3.30.730.10">
    <property type="entry name" value="AP2/ERF domain"/>
    <property type="match status" value="1"/>
</dbReference>
<name>A0A2I0HXB0_PUNGR</name>
<accession>A0A2I0HXB0</accession>
<dbReference type="InterPro" id="IPR036955">
    <property type="entry name" value="AP2/ERF_dom_sf"/>
</dbReference>
<evidence type="ECO:0000256" key="1">
    <source>
        <dbReference type="ARBA" id="ARBA00004123"/>
    </source>
</evidence>
<dbReference type="InterPro" id="IPR001471">
    <property type="entry name" value="AP2/ERF_dom"/>
</dbReference>
<dbReference type="Pfam" id="PF04059">
    <property type="entry name" value="RRM_2"/>
    <property type="match status" value="1"/>
</dbReference>
<evidence type="ECO:0000313" key="9">
    <source>
        <dbReference type="EMBL" id="PKI36335.1"/>
    </source>
</evidence>
<dbReference type="CDD" id="cd00018">
    <property type="entry name" value="AP2"/>
    <property type="match status" value="1"/>
</dbReference>
<dbReference type="GO" id="GO:0009873">
    <property type="term" value="P:ethylene-activated signaling pathway"/>
    <property type="evidence" value="ECO:0007669"/>
    <property type="project" value="InterPro"/>
</dbReference>
<feature type="domain" description="AP2/ERF" evidence="8">
    <location>
        <begin position="5"/>
        <end position="62"/>
    </location>
</feature>
<feature type="compositionally biased region" description="Polar residues" evidence="7">
    <location>
        <begin position="232"/>
        <end position="248"/>
    </location>
</feature>
<evidence type="ECO:0000313" key="10">
    <source>
        <dbReference type="Proteomes" id="UP000233551"/>
    </source>
</evidence>
<dbReference type="GO" id="GO:0003700">
    <property type="term" value="F:DNA-binding transcription factor activity"/>
    <property type="evidence" value="ECO:0007669"/>
    <property type="project" value="InterPro"/>
</dbReference>
<dbReference type="FunFam" id="3.30.730.10:FF:000001">
    <property type="entry name" value="Ethylene-responsive transcription factor 2"/>
    <property type="match status" value="1"/>
</dbReference>
<dbReference type="PANTHER" id="PTHR31190">
    <property type="entry name" value="DNA-BINDING DOMAIN"/>
    <property type="match status" value="1"/>
</dbReference>
<sequence>MRRRHYRGVRQRPWGKWAAEIRDPKKAARVWLGTFETAEEAAMAYDTAALRFKGAKAKLNFPERVQGLGYYDTPELVMSSSQANNPPISMPSREAHFPDLIHLTSSASAYEANDVSHPLLSEPDRTGRFDRSDRESAPCPIREVLRVGDASASEEAFDGKKWEKFNSEKVASLAYARIQGKAALIARFRNSSLMNGDKRCRPILFDTEGPNAGDQVPFPMGVNVRARPGKSRTGNPEDNNQGNRSSLPNGEDSSHGHLDTSTGCAKESD</sequence>
<organism evidence="9 10">
    <name type="scientific">Punica granatum</name>
    <name type="common">Pomegranate</name>
    <dbReference type="NCBI Taxonomy" id="22663"/>
    <lineage>
        <taxon>Eukaryota</taxon>
        <taxon>Viridiplantae</taxon>
        <taxon>Streptophyta</taxon>
        <taxon>Embryophyta</taxon>
        <taxon>Tracheophyta</taxon>
        <taxon>Spermatophyta</taxon>
        <taxon>Magnoliopsida</taxon>
        <taxon>eudicotyledons</taxon>
        <taxon>Gunneridae</taxon>
        <taxon>Pentapetalae</taxon>
        <taxon>rosids</taxon>
        <taxon>malvids</taxon>
        <taxon>Myrtales</taxon>
        <taxon>Lythraceae</taxon>
        <taxon>Punica</taxon>
    </lineage>
</organism>
<dbReference type="Proteomes" id="UP000233551">
    <property type="component" value="Unassembled WGS sequence"/>
</dbReference>
<evidence type="ECO:0000256" key="2">
    <source>
        <dbReference type="ARBA" id="ARBA00023015"/>
    </source>
</evidence>
<evidence type="ECO:0000256" key="5">
    <source>
        <dbReference type="ARBA" id="ARBA00023242"/>
    </source>
</evidence>
<dbReference type="PANTHER" id="PTHR31190:SF167">
    <property type="entry name" value="ETHYLENE-RESPONSIVE TRANSCRIPTION FACTOR ERF112"/>
    <property type="match status" value="1"/>
</dbReference>
<keyword evidence="10" id="KW-1185">Reference proteome</keyword>
<dbReference type="STRING" id="22663.A0A2I0HXB0"/>
<dbReference type="PROSITE" id="PS51032">
    <property type="entry name" value="AP2_ERF"/>
    <property type="match status" value="1"/>
</dbReference>
<proteinExistence type="inferred from homology"/>
<comment type="subcellular location">
    <subcellularLocation>
        <location evidence="1">Nucleus</location>
    </subcellularLocation>
</comment>
<dbReference type="GO" id="GO:0003677">
    <property type="term" value="F:DNA binding"/>
    <property type="evidence" value="ECO:0007669"/>
    <property type="project" value="UniProtKB-KW"/>
</dbReference>
<keyword evidence="5" id="KW-0539">Nucleus</keyword>
<evidence type="ECO:0000256" key="4">
    <source>
        <dbReference type="ARBA" id="ARBA00023163"/>
    </source>
</evidence>
<evidence type="ECO:0000256" key="3">
    <source>
        <dbReference type="ARBA" id="ARBA00023125"/>
    </source>
</evidence>
<comment type="similarity">
    <text evidence="6">Belongs to the AP2/ERF transcription factor family. ERF subfamily.</text>
</comment>
<comment type="caution">
    <text evidence="9">The sequence shown here is derived from an EMBL/GenBank/DDBJ whole genome shotgun (WGS) entry which is preliminary data.</text>
</comment>
<protein>
    <recommendedName>
        <fullName evidence="8">AP2/ERF domain-containing protein</fullName>
    </recommendedName>
</protein>
<keyword evidence="4" id="KW-0804">Transcription</keyword>
<dbReference type="PRINTS" id="PR00367">
    <property type="entry name" value="ETHRSPELEMNT"/>
</dbReference>
<dbReference type="GO" id="GO:0005634">
    <property type="term" value="C:nucleus"/>
    <property type="evidence" value="ECO:0007669"/>
    <property type="project" value="UniProtKB-SubCell"/>
</dbReference>
<dbReference type="InterPro" id="IPR007201">
    <property type="entry name" value="Mei2-like_Rrm_C"/>
</dbReference>
<dbReference type="Pfam" id="PF00847">
    <property type="entry name" value="AP2"/>
    <property type="match status" value="1"/>
</dbReference>
<keyword evidence="3" id="KW-0238">DNA-binding</keyword>
<keyword evidence="2" id="KW-0805">Transcription regulation</keyword>
<dbReference type="EMBL" id="PGOL01004903">
    <property type="protein sequence ID" value="PKI36335.1"/>
    <property type="molecule type" value="Genomic_DNA"/>
</dbReference>
<feature type="region of interest" description="Disordered" evidence="7">
    <location>
        <begin position="205"/>
        <end position="269"/>
    </location>
</feature>
<reference evidence="9 10" key="1">
    <citation type="submission" date="2017-11" db="EMBL/GenBank/DDBJ databases">
        <title>De-novo sequencing of pomegranate (Punica granatum L.) genome.</title>
        <authorList>
            <person name="Akparov Z."/>
            <person name="Amiraslanov A."/>
            <person name="Hajiyeva S."/>
            <person name="Abbasov M."/>
            <person name="Kaur K."/>
            <person name="Hamwieh A."/>
            <person name="Solovyev V."/>
            <person name="Salamov A."/>
            <person name="Braich B."/>
            <person name="Kosarev P."/>
            <person name="Mahmoud A."/>
            <person name="Hajiyev E."/>
            <person name="Babayeva S."/>
            <person name="Izzatullayeva V."/>
            <person name="Mammadov A."/>
            <person name="Mammadov A."/>
            <person name="Sharifova S."/>
            <person name="Ojaghi J."/>
            <person name="Eynullazada K."/>
            <person name="Bayramov B."/>
            <person name="Abdulazimova A."/>
            <person name="Shahmuradov I."/>
        </authorList>
    </citation>
    <scope>NUCLEOTIDE SEQUENCE [LARGE SCALE GENOMIC DNA]</scope>
    <source>
        <strain evidence="10">cv. AG2017</strain>
        <tissue evidence="9">Leaf</tissue>
    </source>
</reference>
<evidence type="ECO:0000259" key="8">
    <source>
        <dbReference type="PROSITE" id="PS51032"/>
    </source>
</evidence>
<dbReference type="SMART" id="SM00380">
    <property type="entry name" value="AP2"/>
    <property type="match status" value="1"/>
</dbReference>
<evidence type="ECO:0000256" key="7">
    <source>
        <dbReference type="SAM" id="MobiDB-lite"/>
    </source>
</evidence>